<dbReference type="SUPFAM" id="SSF160350">
    <property type="entry name" value="Rnp2-like"/>
    <property type="match status" value="1"/>
</dbReference>
<keyword evidence="8" id="KW-1185">Reference proteome</keyword>
<dbReference type="GO" id="GO:0000172">
    <property type="term" value="C:ribonuclease MRP complex"/>
    <property type="evidence" value="ECO:0000318"/>
    <property type="project" value="GO_Central"/>
</dbReference>
<dbReference type="STRING" id="6239.Y66A7A.2a.1"/>
<dbReference type="InParanoid" id="G5EF59"/>
<evidence type="ECO:0000256" key="4">
    <source>
        <dbReference type="ARBA" id="ARBA00023242"/>
    </source>
</evidence>
<dbReference type="OrthoDB" id="277888at2759"/>
<dbReference type="PIRSF" id="PIRSF023803">
    <property type="entry name" value="Ribonuclease_P_prd"/>
    <property type="match status" value="1"/>
</dbReference>
<protein>
    <recommendedName>
        <fullName evidence="5 6">Ribonuclease P/MRP protein subunit POP5</fullName>
    </recommendedName>
</protein>
<comment type="similarity">
    <text evidence="1 6">Belongs to the eukaryotic/archaeal RNase P protein component 2 family.</text>
</comment>
<dbReference type="Pfam" id="PF01900">
    <property type="entry name" value="RNase_P_Rpp14"/>
    <property type="match status" value="1"/>
</dbReference>
<dbReference type="GeneID" id="176577"/>
<dbReference type="KEGG" id="cel:CELE_Y66A7A.2"/>
<dbReference type="RefSeq" id="NP_001255128.1">
    <property type="nucleotide sequence ID" value="NM_001268199.4"/>
</dbReference>
<dbReference type="PhylomeDB" id="G5EF59"/>
<evidence type="ECO:0000313" key="7">
    <source>
        <dbReference type="EMBL" id="CAC35866.1"/>
    </source>
</evidence>
<dbReference type="GO" id="GO:0033204">
    <property type="term" value="F:ribonuclease P RNA binding"/>
    <property type="evidence" value="ECO:0007669"/>
    <property type="project" value="InterPro"/>
</dbReference>
<organism evidence="7 8">
    <name type="scientific">Caenorhabditis elegans</name>
    <dbReference type="NCBI Taxonomy" id="6239"/>
    <lineage>
        <taxon>Eukaryota</taxon>
        <taxon>Metazoa</taxon>
        <taxon>Ecdysozoa</taxon>
        <taxon>Nematoda</taxon>
        <taxon>Chromadorea</taxon>
        <taxon>Rhabditida</taxon>
        <taxon>Rhabditina</taxon>
        <taxon>Rhabditomorpha</taxon>
        <taxon>Rhabditoidea</taxon>
        <taxon>Rhabditidae</taxon>
        <taxon>Peloderinae</taxon>
        <taxon>Caenorhabditis</taxon>
    </lineage>
</organism>
<evidence type="ECO:0000313" key="9">
    <source>
        <dbReference type="WormBase" id="Y66A7A.2a"/>
    </source>
</evidence>
<dbReference type="PANTHER" id="PTHR48414:SF1">
    <property type="entry name" value="POP5 HOMOLOG, RIBONUCLEASE P_MRP SUBUNIT"/>
    <property type="match status" value="1"/>
</dbReference>
<dbReference type="AGR" id="WB:WBGene00013422"/>
<dbReference type="PIR" id="T27292">
    <property type="entry name" value="T27292"/>
</dbReference>
<dbReference type="HOGENOM" id="CLU_1779148_0_0_1"/>
<dbReference type="SMR" id="G5EF59"/>
<accession>G5EF59</accession>
<dbReference type="CTD" id="176577"/>
<dbReference type="GO" id="GO:0001682">
    <property type="term" value="P:tRNA 5'-leader removal"/>
    <property type="evidence" value="ECO:0007669"/>
    <property type="project" value="InterPro"/>
</dbReference>
<dbReference type="GO" id="GO:0005655">
    <property type="term" value="C:nucleolar ribonuclease P complex"/>
    <property type="evidence" value="ECO:0000318"/>
    <property type="project" value="GO_Central"/>
</dbReference>
<dbReference type="Proteomes" id="UP000001940">
    <property type="component" value="Chromosome III"/>
</dbReference>
<gene>
    <name evidence="7 9" type="primary">popl-5</name>
    <name evidence="7" type="ORF">CELE_Y66A7A.2</name>
    <name evidence="9" type="ORF">Y66A7A.2</name>
</gene>
<proteinExistence type="evidence at protein level"/>
<evidence type="ECO:0000256" key="5">
    <source>
        <dbReference type="ARBA" id="ARBA00044198"/>
    </source>
</evidence>
<dbReference type="eggNOG" id="KOG4639">
    <property type="taxonomic scope" value="Eukaryota"/>
</dbReference>
<evidence type="ECO:0000256" key="2">
    <source>
        <dbReference type="ARBA" id="ARBA00022552"/>
    </source>
</evidence>
<dbReference type="InterPro" id="IPR002759">
    <property type="entry name" value="Pop5/Rpp14/Rnp2-like"/>
</dbReference>
<keyword evidence="10" id="KW-1267">Proteomics identification</keyword>
<reference evidence="7 8" key="1">
    <citation type="journal article" date="1998" name="Science">
        <title>Genome sequence of the nematode C. elegans: a platform for investigating biology.</title>
        <authorList>
            <consortium name="The C. elegans sequencing consortium"/>
            <person name="Sulson J.E."/>
            <person name="Waterston R."/>
        </authorList>
    </citation>
    <scope>NUCLEOTIDE SEQUENCE [LARGE SCALE GENOMIC DNA]</scope>
    <source>
        <strain evidence="7 8">Bristol N2</strain>
    </source>
</reference>
<dbReference type="InterPro" id="IPR038085">
    <property type="entry name" value="Rnp2-like_sf"/>
</dbReference>
<dbReference type="PANTHER" id="PTHR48414">
    <property type="entry name" value="POP5 HOMOLOG, RIBONUCLEASE P_MRP SUBUNIT"/>
    <property type="match status" value="1"/>
</dbReference>
<evidence type="ECO:0007829" key="10">
    <source>
        <dbReference type="PeptideAtlas" id="G5EF59"/>
    </source>
</evidence>
<dbReference type="GO" id="GO:0006364">
    <property type="term" value="P:rRNA processing"/>
    <property type="evidence" value="ECO:0000318"/>
    <property type="project" value="GO_Central"/>
</dbReference>
<evidence type="ECO:0000256" key="6">
    <source>
        <dbReference type="PIRNR" id="PIRNR023803"/>
    </source>
</evidence>
<comment type="subcellular location">
    <subcellularLocation>
        <location evidence="6">Nucleus</location>
        <location evidence="6">Nucleolus</location>
    </subcellularLocation>
</comment>
<dbReference type="GO" id="GO:0008033">
    <property type="term" value="P:tRNA processing"/>
    <property type="evidence" value="ECO:0000318"/>
    <property type="project" value="GO_Central"/>
</dbReference>
<dbReference type="OMA" id="HCFLFIR"/>
<dbReference type="InterPro" id="IPR016819">
    <property type="entry name" value="RNase_P/MRP_POP5"/>
</dbReference>
<evidence type="ECO:0000256" key="1">
    <source>
        <dbReference type="ARBA" id="ARBA00010800"/>
    </source>
</evidence>
<evidence type="ECO:0000256" key="3">
    <source>
        <dbReference type="ARBA" id="ARBA00022694"/>
    </source>
</evidence>
<dbReference type="EMBL" id="BX284603">
    <property type="protein sequence ID" value="CAC35866.1"/>
    <property type="molecule type" value="Genomic_DNA"/>
</dbReference>
<keyword evidence="2" id="KW-0698">rRNA processing</keyword>
<dbReference type="ExpressionAtlas" id="G5EF59">
    <property type="expression patterns" value="baseline and differential"/>
</dbReference>
<name>G5EF59_CAEEL</name>
<dbReference type="PeptideAtlas" id="G5EF59"/>
<sequence length="158" mass="18084">MVKIKNRYYVIRMLTNDGSPPTPRKSSIFQELMKLTSEMFGDFGYSILKMSLSVRVLDEDVIVLRVAEGGNKYFGAILPCVHKIDKQPMVLQTIFIGRSMRSCEKRLIKSRRDELHDALGKCTKTETRTQLLEAIHQICGQPARIFSDEQRKDQATTS</sequence>
<dbReference type="WormBase" id="Y66A7A.2a">
    <property type="protein sequence ID" value="CE22751"/>
    <property type="gene ID" value="WBGene00013422"/>
    <property type="gene designation" value="popl-5"/>
</dbReference>
<dbReference type="Gene3D" id="3.30.70.3250">
    <property type="entry name" value="Ribonuclease P, Pop5 subunit"/>
    <property type="match status" value="1"/>
</dbReference>
<dbReference type="Bgee" id="WBGene00013422">
    <property type="expression patterns" value="Expressed in embryo and 4 other cell types or tissues"/>
</dbReference>
<dbReference type="PaxDb" id="6239-Y66A7A.2a"/>
<keyword evidence="4 6" id="KW-0539">Nucleus</keyword>
<dbReference type="FunCoup" id="G5EF59">
    <property type="interactions" value="1329"/>
</dbReference>
<dbReference type="AlphaFoldDB" id="G5EF59"/>
<evidence type="ECO:0000313" key="8">
    <source>
        <dbReference type="Proteomes" id="UP000001940"/>
    </source>
</evidence>
<keyword evidence="3 6" id="KW-0819">tRNA processing</keyword>
<comment type="function">
    <text evidence="6">Component of ribonuclease P, a protein complex that generates mature tRNA molecules by cleaving their 5'-ends.</text>
</comment>